<evidence type="ECO:0000313" key="3">
    <source>
        <dbReference type="Proteomes" id="UP000251002"/>
    </source>
</evidence>
<feature type="transmembrane region" description="Helical" evidence="1">
    <location>
        <begin position="12"/>
        <end position="31"/>
    </location>
</feature>
<dbReference type="Proteomes" id="UP000251002">
    <property type="component" value="Unassembled WGS sequence"/>
</dbReference>
<protein>
    <submittedName>
        <fullName evidence="2">Uncharacterized protein</fullName>
    </submittedName>
</protein>
<keyword evidence="1" id="KW-1133">Transmembrane helix</keyword>
<evidence type="ECO:0000313" key="2">
    <source>
        <dbReference type="EMBL" id="RAZ81255.1"/>
    </source>
</evidence>
<sequence>MKNEKKKTAMDNIAFSLLMAITLGGIIYYVYFLTPKNSLEMYQELRFADDFKEAQKQVLEG</sequence>
<organism evidence="2 3">
    <name type="scientific">Planococcus halotolerans</name>
    <dbReference type="NCBI Taxonomy" id="2233542"/>
    <lineage>
        <taxon>Bacteria</taxon>
        <taxon>Bacillati</taxon>
        <taxon>Bacillota</taxon>
        <taxon>Bacilli</taxon>
        <taxon>Bacillales</taxon>
        <taxon>Caryophanaceae</taxon>
        <taxon>Planococcus</taxon>
    </lineage>
</organism>
<proteinExistence type="predicted"/>
<evidence type="ECO:0000256" key="1">
    <source>
        <dbReference type="SAM" id="Phobius"/>
    </source>
</evidence>
<dbReference type="AlphaFoldDB" id="A0A365L797"/>
<keyword evidence="3" id="KW-1185">Reference proteome</keyword>
<keyword evidence="1" id="KW-0812">Transmembrane</keyword>
<reference evidence="2 3" key="1">
    <citation type="submission" date="2018-06" db="EMBL/GenBank/DDBJ databases">
        <title>The draft genome sequences of strains SCU63 and S1.</title>
        <authorList>
            <person name="Gan L."/>
        </authorList>
    </citation>
    <scope>NUCLEOTIDE SEQUENCE [LARGE SCALE GENOMIC DNA]</scope>
    <source>
        <strain evidence="2 3">SCU63</strain>
    </source>
</reference>
<accession>A0A365L797</accession>
<comment type="caution">
    <text evidence="2">The sequence shown here is derived from an EMBL/GenBank/DDBJ whole genome shotgun (WGS) entry which is preliminary data.</text>
</comment>
<name>A0A365L797_9BACL</name>
<keyword evidence="1" id="KW-0472">Membrane</keyword>
<dbReference type="EMBL" id="QLZR01000001">
    <property type="protein sequence ID" value="RAZ81255.1"/>
    <property type="molecule type" value="Genomic_DNA"/>
</dbReference>
<dbReference type="RefSeq" id="WP_112221678.1">
    <property type="nucleotide sequence ID" value="NZ_CP196859.1"/>
</dbReference>
<gene>
    <name evidence="2" type="ORF">DP120_02925</name>
</gene>